<feature type="region of interest" description="Disordered" evidence="1">
    <location>
        <begin position="207"/>
        <end position="270"/>
    </location>
</feature>
<feature type="compositionally biased region" description="Basic and acidic residues" evidence="1">
    <location>
        <begin position="327"/>
        <end position="339"/>
    </location>
</feature>
<keyword evidence="3" id="KW-1185">Reference proteome</keyword>
<feature type="compositionally biased region" description="Polar residues" evidence="1">
    <location>
        <begin position="1"/>
        <end position="17"/>
    </location>
</feature>
<feature type="compositionally biased region" description="Basic and acidic residues" evidence="1">
    <location>
        <begin position="216"/>
        <end position="239"/>
    </location>
</feature>
<protein>
    <submittedName>
        <fullName evidence="2">Uncharacterized protein</fullName>
    </submittedName>
</protein>
<name>G8C0F2_TETPH</name>
<evidence type="ECO:0000256" key="1">
    <source>
        <dbReference type="SAM" id="MobiDB-lite"/>
    </source>
</evidence>
<sequence>MQVQVGTTNLNHSTPTKSSKRNQLKKWFHSFYDKPLDDTPISQLPTEFIDISLDIDNSSRNLASDKQSNDNSILPDQYNKTSIRKHLKKNFHKFKLSNNYSNAVNDVNNNSTDIEDYIKNMKEPSTCFDKYHTNTNDLNELFDHSMGRVFSGNILNESSVFQNYYSRLNAKHFHYQYFNDRKNEYSDIKEYKNLRFISIDETMLNATSGNPPIIMKDNDSSLDNSDKLDNGKINSKSESDVNSQNNEDVDNPIYDSDKSTKELEPETGFNSIIKTPNKYLTGTNDIENAKSDNKIEAKEKYVDDINSYMLDSIPSSKAQTHSGIQKIGKDLSDSDELPKPDYYIFNSTESPDSGDSKEGYSDTETMQLRISNAAKRCSYDVSSDTLTIHVVKNELIDEPAQRDAISLKDKESNEVEIIDSQFSGVSPWNPEFNDDLNYFQDKVIQDIENKRNLHEKKFIISYY</sequence>
<feature type="region of interest" description="Disordered" evidence="1">
    <location>
        <begin position="316"/>
        <end position="362"/>
    </location>
</feature>
<dbReference type="Proteomes" id="UP000005666">
    <property type="component" value="Chromosome 13"/>
</dbReference>
<evidence type="ECO:0000313" key="2">
    <source>
        <dbReference type="EMBL" id="CCE65667.1"/>
    </source>
</evidence>
<feature type="compositionally biased region" description="Basic and acidic residues" evidence="1">
    <location>
        <begin position="255"/>
        <end position="264"/>
    </location>
</feature>
<feature type="region of interest" description="Disordered" evidence="1">
    <location>
        <begin position="1"/>
        <end position="21"/>
    </location>
</feature>
<reference evidence="2 3" key="1">
    <citation type="journal article" date="2011" name="Proc. Natl. Acad. Sci. U.S.A.">
        <title>Evolutionary erosion of yeast sex chromosomes by mating-type switching accidents.</title>
        <authorList>
            <person name="Gordon J.L."/>
            <person name="Armisen D."/>
            <person name="Proux-Wera E."/>
            <person name="Oheigeartaigh S.S."/>
            <person name="Byrne K.P."/>
            <person name="Wolfe K.H."/>
        </authorList>
    </citation>
    <scope>NUCLEOTIDE SEQUENCE [LARGE SCALE GENOMIC DNA]</scope>
    <source>
        <strain evidence="3">ATCC 24235 / CBS 4417 / NBRC 1672 / NRRL Y-8282 / UCD 70-5</strain>
    </source>
</reference>
<dbReference type="AlphaFoldDB" id="G8C0F2"/>
<proteinExistence type="predicted"/>
<dbReference type="EMBL" id="HE612868">
    <property type="protein sequence ID" value="CCE65667.1"/>
    <property type="molecule type" value="Genomic_DNA"/>
</dbReference>
<dbReference type="GeneID" id="11532008"/>
<gene>
    <name evidence="2" type="primary">TPHA0M00920</name>
    <name evidence="2" type="ordered locus">TPHA_0M00920</name>
</gene>
<dbReference type="RefSeq" id="XP_003688101.1">
    <property type="nucleotide sequence ID" value="XM_003688053.1"/>
</dbReference>
<evidence type="ECO:0000313" key="3">
    <source>
        <dbReference type="Proteomes" id="UP000005666"/>
    </source>
</evidence>
<accession>G8C0F2</accession>
<dbReference type="KEGG" id="tpf:TPHA_0M00920"/>
<dbReference type="HOGENOM" id="CLU_590759_0_0_1"/>
<organism evidence="2 3">
    <name type="scientific">Tetrapisispora phaffii (strain ATCC 24235 / CBS 4417 / NBRC 1672 / NRRL Y-8282 / UCD 70-5)</name>
    <name type="common">Yeast</name>
    <name type="synonym">Fabospora phaffii</name>
    <dbReference type="NCBI Taxonomy" id="1071381"/>
    <lineage>
        <taxon>Eukaryota</taxon>
        <taxon>Fungi</taxon>
        <taxon>Dikarya</taxon>
        <taxon>Ascomycota</taxon>
        <taxon>Saccharomycotina</taxon>
        <taxon>Saccharomycetes</taxon>
        <taxon>Saccharomycetales</taxon>
        <taxon>Saccharomycetaceae</taxon>
        <taxon>Tetrapisispora</taxon>
    </lineage>
</organism>